<evidence type="ECO:0000256" key="1">
    <source>
        <dbReference type="SAM" id="MobiDB-lite"/>
    </source>
</evidence>
<keyword evidence="3" id="KW-1185">Reference proteome</keyword>
<feature type="region of interest" description="Disordered" evidence="1">
    <location>
        <begin position="41"/>
        <end position="66"/>
    </location>
</feature>
<protein>
    <submittedName>
        <fullName evidence="2">Uncharacterized protein</fullName>
    </submittedName>
</protein>
<evidence type="ECO:0000313" key="2">
    <source>
        <dbReference type="EMBL" id="MEQ2288882.1"/>
    </source>
</evidence>
<dbReference type="Proteomes" id="UP001469553">
    <property type="component" value="Unassembled WGS sequence"/>
</dbReference>
<organism evidence="2 3">
    <name type="scientific">Ameca splendens</name>
    <dbReference type="NCBI Taxonomy" id="208324"/>
    <lineage>
        <taxon>Eukaryota</taxon>
        <taxon>Metazoa</taxon>
        <taxon>Chordata</taxon>
        <taxon>Craniata</taxon>
        <taxon>Vertebrata</taxon>
        <taxon>Euteleostomi</taxon>
        <taxon>Actinopterygii</taxon>
        <taxon>Neopterygii</taxon>
        <taxon>Teleostei</taxon>
        <taxon>Neoteleostei</taxon>
        <taxon>Acanthomorphata</taxon>
        <taxon>Ovalentaria</taxon>
        <taxon>Atherinomorphae</taxon>
        <taxon>Cyprinodontiformes</taxon>
        <taxon>Goodeidae</taxon>
        <taxon>Ameca</taxon>
    </lineage>
</organism>
<reference evidence="2 3" key="1">
    <citation type="submission" date="2021-06" db="EMBL/GenBank/DDBJ databases">
        <authorList>
            <person name="Palmer J.M."/>
        </authorList>
    </citation>
    <scope>NUCLEOTIDE SEQUENCE [LARGE SCALE GENOMIC DNA]</scope>
    <source>
        <strain evidence="2 3">AS_MEX2019</strain>
        <tissue evidence="2">Muscle</tissue>
    </source>
</reference>
<gene>
    <name evidence="2" type="ORF">AMECASPLE_027442</name>
</gene>
<sequence>MRGEKGESAAAGRRLFWLRSPEPVNLVEGHCSPVSYIAWDSTGAGGLPTHQHRRKTEGGGGNRGDE</sequence>
<evidence type="ECO:0000313" key="3">
    <source>
        <dbReference type="Proteomes" id="UP001469553"/>
    </source>
</evidence>
<comment type="caution">
    <text evidence="2">The sequence shown here is derived from an EMBL/GenBank/DDBJ whole genome shotgun (WGS) entry which is preliminary data.</text>
</comment>
<accession>A0ABV0Y523</accession>
<dbReference type="EMBL" id="JAHRIP010021715">
    <property type="protein sequence ID" value="MEQ2288882.1"/>
    <property type="molecule type" value="Genomic_DNA"/>
</dbReference>
<proteinExistence type="predicted"/>
<name>A0ABV0Y523_9TELE</name>